<evidence type="ECO:0000313" key="3">
    <source>
        <dbReference type="Proteomes" id="UP000253307"/>
    </source>
</evidence>
<evidence type="ECO:0008006" key="4">
    <source>
        <dbReference type="Google" id="ProtNLM"/>
    </source>
</evidence>
<evidence type="ECO:0000256" key="1">
    <source>
        <dbReference type="SAM" id="Phobius"/>
    </source>
</evidence>
<reference evidence="2 3" key="1">
    <citation type="journal article" date="2018" name="Microbiome">
        <title>Fine metagenomic profile of the Mediterranean stratified and mixed water columns revealed by assembly and recruitment.</title>
        <authorList>
            <person name="Haro-Moreno J.M."/>
            <person name="Lopez-Perez M."/>
            <person name="De La Torre J.R."/>
            <person name="Picazo A."/>
            <person name="Camacho A."/>
            <person name="Rodriguez-Valera F."/>
        </authorList>
    </citation>
    <scope>NUCLEOTIDE SEQUENCE [LARGE SCALE GENOMIC DNA]</scope>
    <source>
        <strain evidence="2">MED-G82</strain>
    </source>
</reference>
<dbReference type="InterPro" id="IPR036765">
    <property type="entry name" value="ZipA_FtsZ-bd_C_sf"/>
</dbReference>
<comment type="caution">
    <text evidence="2">The sequence shown here is derived from an EMBL/GenBank/DDBJ whole genome shotgun (WGS) entry which is preliminary data.</text>
</comment>
<dbReference type="Gene3D" id="3.30.1400.10">
    <property type="entry name" value="ZipA, C-terminal FtsZ-binding domain"/>
    <property type="match status" value="1"/>
</dbReference>
<organism evidence="2 3">
    <name type="scientific">SAR86 cluster bacterium</name>
    <dbReference type="NCBI Taxonomy" id="2030880"/>
    <lineage>
        <taxon>Bacteria</taxon>
        <taxon>Pseudomonadati</taxon>
        <taxon>Pseudomonadota</taxon>
        <taxon>Gammaproteobacteria</taxon>
        <taxon>SAR86 cluster</taxon>
    </lineage>
</organism>
<keyword evidence="1" id="KW-1133">Transmembrane helix</keyword>
<accession>A0A368BV15</accession>
<dbReference type="GO" id="GO:0090529">
    <property type="term" value="P:cell septum assembly"/>
    <property type="evidence" value="ECO:0007669"/>
    <property type="project" value="InterPro"/>
</dbReference>
<dbReference type="Proteomes" id="UP000253307">
    <property type="component" value="Unassembled WGS sequence"/>
</dbReference>
<name>A0A368BV15_9GAMM</name>
<sequence length="144" mass="16443">MLTNLQIFLIGIGFSISLSLIYFFLKTRINRKEIFENTSNLDLNAELKQGSLNLDSDESDSSNQELIIMQLHSIDGSNFDMEQVFELLKNLKFKAADGFFVFYNHSLEEVFRLANKFHPGSLDKKTQTNTLIAAIDLLKSNDPM</sequence>
<evidence type="ECO:0000313" key="2">
    <source>
        <dbReference type="EMBL" id="RCL41091.1"/>
    </source>
</evidence>
<feature type="transmembrane region" description="Helical" evidence="1">
    <location>
        <begin position="6"/>
        <end position="25"/>
    </location>
</feature>
<keyword evidence="1" id="KW-0812">Transmembrane</keyword>
<dbReference type="EMBL" id="QOPE01000016">
    <property type="protein sequence ID" value="RCL41091.1"/>
    <property type="molecule type" value="Genomic_DNA"/>
</dbReference>
<protein>
    <recommendedName>
        <fullName evidence="4">Cell division protein ZipA</fullName>
    </recommendedName>
</protein>
<proteinExistence type="predicted"/>
<gene>
    <name evidence="2" type="ORF">DBW96_02640</name>
</gene>
<feature type="non-terminal residue" evidence="2">
    <location>
        <position position="144"/>
    </location>
</feature>
<dbReference type="AlphaFoldDB" id="A0A368BV15"/>
<keyword evidence="1" id="KW-0472">Membrane</keyword>